<sequence length="179" mass="20411">MKKTRKVMVGIFASSLLVLAACNEETTVEDPAPEDTPVEQEADGDMIHTDEGMDTDVDEVLDPDSDEPETTAFGFSYLHLNVNYSDLGDSYTIHYEHTTDEVNAEIDDSRMDMQLTGDEAYQELENRFENFQIDSEMSEEEILAAIHENFDFDPNYESLELEMTLENGTEINFEHESEE</sequence>
<dbReference type="OrthoDB" id="2873523at2"/>
<keyword evidence="1" id="KW-0732">Signal</keyword>
<dbReference type="EMBL" id="VLKZ01000002">
    <property type="protein sequence ID" value="TWI59121.1"/>
    <property type="molecule type" value="Genomic_DNA"/>
</dbReference>
<evidence type="ECO:0000313" key="3">
    <source>
        <dbReference type="Proteomes" id="UP000315711"/>
    </source>
</evidence>
<dbReference type="AlphaFoldDB" id="A0A562QQT7"/>
<dbReference type="InterPro" id="IPR025623">
    <property type="entry name" value="YusW"/>
</dbReference>
<feature type="chain" id="PRO_5039653778" evidence="1">
    <location>
        <begin position="21"/>
        <end position="179"/>
    </location>
</feature>
<accession>A0A562QQT7</accession>
<name>A0A562QQT7_9BACI</name>
<dbReference type="Proteomes" id="UP000315711">
    <property type="component" value="Unassembled WGS sequence"/>
</dbReference>
<evidence type="ECO:0000313" key="2">
    <source>
        <dbReference type="EMBL" id="TWI59121.1"/>
    </source>
</evidence>
<evidence type="ECO:0000256" key="1">
    <source>
        <dbReference type="SAM" id="SignalP"/>
    </source>
</evidence>
<keyword evidence="3" id="KW-1185">Reference proteome</keyword>
<dbReference type="RefSeq" id="WP_144449201.1">
    <property type="nucleotide sequence ID" value="NZ_VLKZ01000002.1"/>
</dbReference>
<comment type="caution">
    <text evidence="2">The sequence shown here is derived from an EMBL/GenBank/DDBJ whole genome shotgun (WGS) entry which is preliminary data.</text>
</comment>
<proteinExistence type="predicted"/>
<dbReference type="PROSITE" id="PS51257">
    <property type="entry name" value="PROKAR_LIPOPROTEIN"/>
    <property type="match status" value="1"/>
</dbReference>
<reference evidence="2 3" key="1">
    <citation type="journal article" date="2015" name="Stand. Genomic Sci.">
        <title>Genomic Encyclopedia of Bacterial and Archaeal Type Strains, Phase III: the genomes of soil and plant-associated and newly described type strains.</title>
        <authorList>
            <person name="Whitman W.B."/>
            <person name="Woyke T."/>
            <person name="Klenk H.P."/>
            <person name="Zhou Y."/>
            <person name="Lilburn T.G."/>
            <person name="Beck B.J."/>
            <person name="De Vos P."/>
            <person name="Vandamme P."/>
            <person name="Eisen J.A."/>
            <person name="Garrity G."/>
            <person name="Hugenholtz P."/>
            <person name="Kyrpides N.C."/>
        </authorList>
    </citation>
    <scope>NUCLEOTIDE SEQUENCE [LARGE SCALE GENOMIC DNA]</scope>
    <source>
        <strain evidence="2 3">CGMCC 1.10116</strain>
    </source>
</reference>
<dbReference type="Pfam" id="PF14039">
    <property type="entry name" value="YusW"/>
    <property type="match status" value="1"/>
</dbReference>
<organism evidence="2 3">
    <name type="scientific">Halalkalibacter nanhaiisediminis</name>
    <dbReference type="NCBI Taxonomy" id="688079"/>
    <lineage>
        <taxon>Bacteria</taxon>
        <taxon>Bacillati</taxon>
        <taxon>Bacillota</taxon>
        <taxon>Bacilli</taxon>
        <taxon>Bacillales</taxon>
        <taxon>Bacillaceae</taxon>
        <taxon>Halalkalibacter</taxon>
    </lineage>
</organism>
<protein>
    <submittedName>
        <fullName evidence="2">YusW-like protein</fullName>
    </submittedName>
</protein>
<gene>
    <name evidence="2" type="ORF">IQ10_00833</name>
</gene>
<feature type="signal peptide" evidence="1">
    <location>
        <begin position="1"/>
        <end position="20"/>
    </location>
</feature>